<dbReference type="VEuPathDB" id="VectorBase:AALC636_010280"/>
<dbReference type="AlphaFoldDB" id="A0A1W7R5R9"/>
<reference evidence="2" key="1">
    <citation type="submission" date="2016-03" db="EMBL/GenBank/DDBJ databases">
        <title>RNAseq analyses of the sensorial organs of adult female Aedes albopictus.</title>
        <authorList>
            <person name="Fabrizio L."/>
            <person name="Ribeiro J.M."/>
            <person name="Arca B."/>
        </authorList>
    </citation>
    <scope>NUCLEOTIDE SEQUENCE</scope>
</reference>
<evidence type="ECO:0000259" key="1">
    <source>
        <dbReference type="Pfam" id="PF23055"/>
    </source>
</evidence>
<sequence length="261" mass="28773">MQANASETDAATPVAASVAVKLPEFWRADPTMWFAQAEAQFALANVVQDQTKIVAKVDQSILCHISDLVANPPATDKYLTVKTRLIKRFEVSPQGKLEQLLGSCDMGDLRPTHMLAKMQELATGLNVNEDLLKMLFLQRMPGNVKAILAISDGSLAKLAEMADKMIESSPNVSVVSTNSQLQQVAAASKHPVSPSQNDLQEQIDFLSAEIRRLRTRSASRSRSASRLDRLSNAAEICWYHRKFGKNANTCRQPCQFSDSKN</sequence>
<proteinExistence type="predicted"/>
<protein>
    <recommendedName>
        <fullName evidence="1">DUF7041 domain-containing protein</fullName>
    </recommendedName>
</protein>
<accession>A0A1W7R5R9</accession>
<name>A0A1W7R5R9_AEDAL</name>
<dbReference type="Pfam" id="PF23055">
    <property type="entry name" value="DUF7041"/>
    <property type="match status" value="1"/>
</dbReference>
<dbReference type="VEuPathDB" id="VectorBase:AALF021841"/>
<evidence type="ECO:0000313" key="2">
    <source>
        <dbReference type="EMBL" id="JAV46516.1"/>
    </source>
</evidence>
<dbReference type="InterPro" id="IPR055469">
    <property type="entry name" value="DUF7041"/>
</dbReference>
<dbReference type="VEuPathDB" id="VectorBase:AALFPA_072975"/>
<dbReference type="PANTHER" id="PTHR33327:SF3">
    <property type="entry name" value="RNA-DIRECTED DNA POLYMERASE"/>
    <property type="match status" value="1"/>
</dbReference>
<dbReference type="PANTHER" id="PTHR33327">
    <property type="entry name" value="ENDONUCLEASE"/>
    <property type="match status" value="1"/>
</dbReference>
<feature type="domain" description="DUF7041" evidence="1">
    <location>
        <begin position="22"/>
        <end position="101"/>
    </location>
</feature>
<organism evidence="2">
    <name type="scientific">Aedes albopictus</name>
    <name type="common">Asian tiger mosquito</name>
    <name type="synonym">Stegomyia albopicta</name>
    <dbReference type="NCBI Taxonomy" id="7160"/>
    <lineage>
        <taxon>Eukaryota</taxon>
        <taxon>Metazoa</taxon>
        <taxon>Ecdysozoa</taxon>
        <taxon>Arthropoda</taxon>
        <taxon>Hexapoda</taxon>
        <taxon>Insecta</taxon>
        <taxon>Pterygota</taxon>
        <taxon>Neoptera</taxon>
        <taxon>Endopterygota</taxon>
        <taxon>Diptera</taxon>
        <taxon>Nematocera</taxon>
        <taxon>Culicoidea</taxon>
        <taxon>Culicidae</taxon>
        <taxon>Culicinae</taxon>
        <taxon>Aedini</taxon>
        <taxon>Aedes</taxon>
        <taxon>Stegomyia</taxon>
    </lineage>
</organism>
<dbReference type="EMBL" id="GEHC01001129">
    <property type="protein sequence ID" value="JAV46516.1"/>
    <property type="molecule type" value="Transcribed_RNA"/>
</dbReference>